<dbReference type="GO" id="GO:0004852">
    <property type="term" value="F:uroporphyrinogen-III synthase activity"/>
    <property type="evidence" value="ECO:0007669"/>
    <property type="project" value="UniProtKB-UniRule"/>
</dbReference>
<dbReference type="UniPathway" id="UPA00251">
    <property type="reaction ID" value="UER00320"/>
</dbReference>
<comment type="catalytic activity">
    <reaction evidence="8 9">
        <text>hydroxymethylbilane = uroporphyrinogen III + H2O</text>
        <dbReference type="Rhea" id="RHEA:18965"/>
        <dbReference type="ChEBI" id="CHEBI:15377"/>
        <dbReference type="ChEBI" id="CHEBI:57308"/>
        <dbReference type="ChEBI" id="CHEBI:57845"/>
        <dbReference type="EC" id="4.2.1.75"/>
    </reaction>
</comment>
<comment type="pathway">
    <text evidence="1 9">Porphyrin-containing compound metabolism; protoporphyrin-IX biosynthesis; coproporphyrinogen-III from 5-aminolevulinate: step 3/4.</text>
</comment>
<name>A0A516KHB2_9BACI</name>
<dbReference type="PANTHER" id="PTHR38042:SF1">
    <property type="entry name" value="UROPORPHYRINOGEN-III SYNTHASE, CHLOROPLASTIC"/>
    <property type="match status" value="1"/>
</dbReference>
<dbReference type="InterPro" id="IPR036108">
    <property type="entry name" value="4pyrrol_syn_uPrphyn_synt_sf"/>
</dbReference>
<feature type="domain" description="Tetrapyrrole biosynthesis uroporphyrinogen III synthase" evidence="10">
    <location>
        <begin position="22"/>
        <end position="252"/>
    </location>
</feature>
<reference evidence="11 12" key="1">
    <citation type="submission" date="2019-07" db="EMBL/GenBank/DDBJ databases">
        <authorList>
            <person name="Li J."/>
        </authorList>
    </citation>
    <scope>NUCLEOTIDE SEQUENCE [LARGE SCALE GENOMIC DNA]</scope>
    <source>
        <strain evidence="11 12">TKL69</strain>
    </source>
</reference>
<gene>
    <name evidence="11" type="ORF">FN924_11570</name>
</gene>
<dbReference type="RefSeq" id="WP_143894638.1">
    <property type="nucleotide sequence ID" value="NZ_CP041666.1"/>
</dbReference>
<keyword evidence="4 9" id="KW-0456">Lyase</keyword>
<dbReference type="KEGG" id="aqt:FN924_11570"/>
<dbReference type="EC" id="4.2.1.75" evidence="3 9"/>
<protein>
    <recommendedName>
        <fullName evidence="7 9">Uroporphyrinogen-III synthase</fullName>
        <ecNumber evidence="3 9">4.2.1.75</ecNumber>
    </recommendedName>
</protein>
<dbReference type="CDD" id="cd06578">
    <property type="entry name" value="HemD"/>
    <property type="match status" value="1"/>
</dbReference>
<evidence type="ECO:0000256" key="8">
    <source>
        <dbReference type="ARBA" id="ARBA00048617"/>
    </source>
</evidence>
<comment type="similarity">
    <text evidence="2 9">Belongs to the uroporphyrinogen-III synthase family.</text>
</comment>
<organism evidence="11 12">
    <name type="scientific">Radiobacillus deserti</name>
    <dbReference type="NCBI Taxonomy" id="2594883"/>
    <lineage>
        <taxon>Bacteria</taxon>
        <taxon>Bacillati</taxon>
        <taxon>Bacillota</taxon>
        <taxon>Bacilli</taxon>
        <taxon>Bacillales</taxon>
        <taxon>Bacillaceae</taxon>
        <taxon>Radiobacillus</taxon>
    </lineage>
</organism>
<evidence type="ECO:0000313" key="11">
    <source>
        <dbReference type="EMBL" id="QDP40767.1"/>
    </source>
</evidence>
<dbReference type="Proteomes" id="UP000315215">
    <property type="component" value="Chromosome"/>
</dbReference>
<dbReference type="AlphaFoldDB" id="A0A516KHB2"/>
<evidence type="ECO:0000256" key="6">
    <source>
        <dbReference type="ARBA" id="ARBA00037589"/>
    </source>
</evidence>
<keyword evidence="12" id="KW-1185">Reference proteome</keyword>
<evidence type="ECO:0000259" key="10">
    <source>
        <dbReference type="Pfam" id="PF02602"/>
    </source>
</evidence>
<evidence type="ECO:0000256" key="9">
    <source>
        <dbReference type="RuleBase" id="RU366031"/>
    </source>
</evidence>
<dbReference type="GO" id="GO:0006782">
    <property type="term" value="P:protoporphyrinogen IX biosynthetic process"/>
    <property type="evidence" value="ECO:0007669"/>
    <property type="project" value="UniProtKB-UniRule"/>
</dbReference>
<evidence type="ECO:0000256" key="7">
    <source>
        <dbReference type="ARBA" id="ARBA00040167"/>
    </source>
</evidence>
<evidence type="ECO:0000256" key="1">
    <source>
        <dbReference type="ARBA" id="ARBA00004772"/>
    </source>
</evidence>
<dbReference type="PANTHER" id="PTHR38042">
    <property type="entry name" value="UROPORPHYRINOGEN-III SYNTHASE, CHLOROPLASTIC"/>
    <property type="match status" value="1"/>
</dbReference>
<dbReference type="Gene3D" id="3.40.50.10090">
    <property type="match status" value="2"/>
</dbReference>
<evidence type="ECO:0000256" key="4">
    <source>
        <dbReference type="ARBA" id="ARBA00023239"/>
    </source>
</evidence>
<dbReference type="EMBL" id="CP041666">
    <property type="protein sequence ID" value="QDP40767.1"/>
    <property type="molecule type" value="Genomic_DNA"/>
</dbReference>
<comment type="function">
    <text evidence="6 9">Catalyzes cyclization of the linear tetrapyrrole, hydroxymethylbilane, to the macrocyclic uroporphyrinogen III.</text>
</comment>
<dbReference type="Pfam" id="PF02602">
    <property type="entry name" value="HEM4"/>
    <property type="match status" value="1"/>
</dbReference>
<dbReference type="SUPFAM" id="SSF69618">
    <property type="entry name" value="HemD-like"/>
    <property type="match status" value="1"/>
</dbReference>
<dbReference type="InterPro" id="IPR039793">
    <property type="entry name" value="UROS/Hem4"/>
</dbReference>
<keyword evidence="5 9" id="KW-0627">Porphyrin biosynthesis</keyword>
<dbReference type="OrthoDB" id="9815856at2"/>
<sequence>MSKPLLGKHILITRSKEQAPPLVHLMERAGAIPVVVPLLTFKRIESEKNRKTLQQLHEFTWVFFTSANGVKFFFDYIEMLQIPQETLSSIQFAVVGKKTEQVLQSYGYRADFQPSQFDGNSMAKQFVKQHETASIQILLINGNLSKQDVQAQLEAEHIDVEICVIYETIFNVEEQFTLQKAVSTGAIDAYTFTSPSTVQAFCEFLQEEQGQLEHIKREKVCVCIGTTTEQEARKLGFTCILVPEEFTIDEMVRVLEEHFSEERIDTYE</sequence>
<evidence type="ECO:0000256" key="3">
    <source>
        <dbReference type="ARBA" id="ARBA00013109"/>
    </source>
</evidence>
<dbReference type="GO" id="GO:0006780">
    <property type="term" value="P:uroporphyrinogen III biosynthetic process"/>
    <property type="evidence" value="ECO:0007669"/>
    <property type="project" value="UniProtKB-UniRule"/>
</dbReference>
<evidence type="ECO:0000256" key="5">
    <source>
        <dbReference type="ARBA" id="ARBA00023244"/>
    </source>
</evidence>
<dbReference type="InterPro" id="IPR003754">
    <property type="entry name" value="4pyrrol_synth_uPrphyn_synth"/>
</dbReference>
<evidence type="ECO:0000313" key="12">
    <source>
        <dbReference type="Proteomes" id="UP000315215"/>
    </source>
</evidence>
<evidence type="ECO:0000256" key="2">
    <source>
        <dbReference type="ARBA" id="ARBA00008133"/>
    </source>
</evidence>
<proteinExistence type="inferred from homology"/>
<accession>A0A516KHB2</accession>